<dbReference type="RefSeq" id="WP_263805002.1">
    <property type="nucleotide sequence ID" value="NZ_JBEPMC010000013.1"/>
</dbReference>
<gene>
    <name evidence="3" type="ORF">ABID19_005809</name>
</gene>
<name>A0ABV2GWW7_9HYPH</name>
<proteinExistence type="predicted"/>
<feature type="region of interest" description="Disordered" evidence="2">
    <location>
        <begin position="118"/>
        <end position="154"/>
    </location>
</feature>
<keyword evidence="1" id="KW-0175">Coiled coil</keyword>
<reference evidence="3 4" key="1">
    <citation type="submission" date="2024-06" db="EMBL/GenBank/DDBJ databases">
        <title>Genomic Encyclopedia of Type Strains, Phase IV (KMG-IV): sequencing the most valuable type-strain genomes for metagenomic binning, comparative biology and taxonomic classification.</title>
        <authorList>
            <person name="Goeker M."/>
        </authorList>
    </citation>
    <scope>NUCLEOTIDE SEQUENCE [LARGE SCALE GENOMIC DNA]</scope>
    <source>
        <strain evidence="3 4">DSM 100022</strain>
    </source>
</reference>
<dbReference type="InterPro" id="IPR002514">
    <property type="entry name" value="Transposase_8"/>
</dbReference>
<protein>
    <recommendedName>
        <fullName evidence="5">Transcriptional regulator</fullName>
    </recommendedName>
</protein>
<keyword evidence="4" id="KW-1185">Reference proteome</keyword>
<feature type="compositionally biased region" description="Low complexity" evidence="2">
    <location>
        <begin position="145"/>
        <end position="154"/>
    </location>
</feature>
<dbReference type="Proteomes" id="UP001549204">
    <property type="component" value="Unassembled WGS sequence"/>
</dbReference>
<comment type="caution">
    <text evidence="3">The sequence shown here is derived from an EMBL/GenBank/DDBJ whole genome shotgun (WGS) entry which is preliminary data.</text>
</comment>
<evidence type="ECO:0008006" key="5">
    <source>
        <dbReference type="Google" id="ProtNLM"/>
    </source>
</evidence>
<evidence type="ECO:0000313" key="4">
    <source>
        <dbReference type="Proteomes" id="UP001549204"/>
    </source>
</evidence>
<evidence type="ECO:0000256" key="1">
    <source>
        <dbReference type="SAM" id="Coils"/>
    </source>
</evidence>
<dbReference type="Pfam" id="PF01527">
    <property type="entry name" value="HTH_Tnp_1"/>
    <property type="match status" value="1"/>
</dbReference>
<dbReference type="EMBL" id="JBEPMC010000013">
    <property type="protein sequence ID" value="MET3582747.1"/>
    <property type="molecule type" value="Genomic_DNA"/>
</dbReference>
<sequence>MIRLALANPNCDLASKSCSHQGTDYEAPDPAIHRELKQRRGKQKPSHSIWGDLDLSKIATEMTQPGYAAPLPNAQVIDFSIRPLDAEEGDKPQAEYMMAEFQDAQTVQTTVAPAKVEVPESKKKVPRAKKAKAELVKPVRKKGAKPAPQAAEAPVVAKTVRKTYSEKERSQKLAQIEKSIAAGATSKIAVGQAGISEQTYHYWKRAVAPSSDSGDLRDLVALEEENKRLKNLLADRLRKENAELKKKLGLA</sequence>
<organism evidence="3 4">
    <name type="scientific">Mesorhizobium robiniae</name>
    <dbReference type="NCBI Taxonomy" id="559315"/>
    <lineage>
        <taxon>Bacteria</taxon>
        <taxon>Pseudomonadati</taxon>
        <taxon>Pseudomonadota</taxon>
        <taxon>Alphaproteobacteria</taxon>
        <taxon>Hyphomicrobiales</taxon>
        <taxon>Phyllobacteriaceae</taxon>
        <taxon>Mesorhizobium</taxon>
    </lineage>
</organism>
<accession>A0ABV2GWW7</accession>
<evidence type="ECO:0000313" key="3">
    <source>
        <dbReference type="EMBL" id="MET3582747.1"/>
    </source>
</evidence>
<evidence type="ECO:0000256" key="2">
    <source>
        <dbReference type="SAM" id="MobiDB-lite"/>
    </source>
</evidence>
<feature type="coiled-coil region" evidence="1">
    <location>
        <begin position="219"/>
        <end position="247"/>
    </location>
</feature>